<reference evidence="2" key="2">
    <citation type="submission" date="2018-05" db="EMBL/GenBank/DDBJ databases">
        <title>OgluRS3 (Oryza glumaepatula Reference Sequence Version 3).</title>
        <authorList>
            <person name="Zhang J."/>
            <person name="Kudrna D."/>
            <person name="Lee S."/>
            <person name="Talag J."/>
            <person name="Welchert J."/>
            <person name="Wing R.A."/>
        </authorList>
    </citation>
    <scope>NUCLEOTIDE SEQUENCE [LARGE SCALE GENOMIC DNA]</scope>
</reference>
<dbReference type="Pfam" id="PF00171">
    <property type="entry name" value="Aldedh"/>
    <property type="match status" value="1"/>
</dbReference>
<feature type="domain" description="Aldehyde dehydrogenase" evidence="1">
    <location>
        <begin position="75"/>
        <end position="182"/>
    </location>
</feature>
<evidence type="ECO:0000313" key="3">
    <source>
        <dbReference type="Proteomes" id="UP000026961"/>
    </source>
</evidence>
<keyword evidence="3" id="KW-1185">Reference proteome</keyword>
<reference evidence="2" key="1">
    <citation type="submission" date="2015-04" db="UniProtKB">
        <authorList>
            <consortium name="EnsemblPlants"/>
        </authorList>
    </citation>
    <scope>IDENTIFICATION</scope>
</reference>
<evidence type="ECO:0000313" key="2">
    <source>
        <dbReference type="EnsemblPlants" id="OGLUM07G27050.1"/>
    </source>
</evidence>
<dbReference type="PANTHER" id="PTHR11699">
    <property type="entry name" value="ALDEHYDE DEHYDROGENASE-RELATED"/>
    <property type="match status" value="1"/>
</dbReference>
<dbReference type="FunFam" id="3.40.605.10:FF:000087">
    <property type="entry name" value="Os07g0689150 protein"/>
    <property type="match status" value="1"/>
</dbReference>
<organism evidence="2">
    <name type="scientific">Oryza glumipatula</name>
    <dbReference type="NCBI Taxonomy" id="40148"/>
    <lineage>
        <taxon>Eukaryota</taxon>
        <taxon>Viridiplantae</taxon>
        <taxon>Streptophyta</taxon>
        <taxon>Embryophyta</taxon>
        <taxon>Tracheophyta</taxon>
        <taxon>Spermatophyta</taxon>
        <taxon>Magnoliopsida</taxon>
        <taxon>Liliopsida</taxon>
        <taxon>Poales</taxon>
        <taxon>Poaceae</taxon>
        <taxon>BOP clade</taxon>
        <taxon>Oryzoideae</taxon>
        <taxon>Oryzeae</taxon>
        <taxon>Oryzinae</taxon>
        <taxon>Oryza</taxon>
    </lineage>
</organism>
<dbReference type="InterPro" id="IPR016161">
    <property type="entry name" value="Ald_DH/histidinol_DH"/>
</dbReference>
<dbReference type="SUPFAM" id="SSF53720">
    <property type="entry name" value="ALDH-like"/>
    <property type="match status" value="1"/>
</dbReference>
<protein>
    <recommendedName>
        <fullName evidence="1">Aldehyde dehydrogenase domain-containing protein</fullName>
    </recommendedName>
</protein>
<dbReference type="GO" id="GO:0016491">
    <property type="term" value="F:oxidoreductase activity"/>
    <property type="evidence" value="ECO:0007669"/>
    <property type="project" value="InterPro"/>
</dbReference>
<dbReference type="InterPro" id="IPR016162">
    <property type="entry name" value="Ald_DH_N"/>
</dbReference>
<sequence>MALWWPLLVLAAAYALCRILLFLIPPTVPSIDVDASDVHVPISLKKNTSWYCLVYYGYLTVSGQMIPPRKGKRAQTDKVQCYEPATMKYLGYFPALTPDEVKEHVAQARKAQKIWAKSSSKQRCQFLRILLKYILEHQDLICEISSRDTGKTMVDASLGEIMTTCEKSPGFWMRVKGKTIAARRSAVKTIIFPAANKRDFDELAPNVQ</sequence>
<dbReference type="EnsemblPlants" id="OGLUM07G27050.1">
    <property type="protein sequence ID" value="OGLUM07G27050.1"/>
    <property type="gene ID" value="OGLUM07G27050"/>
</dbReference>
<dbReference type="eggNOG" id="KOG2454">
    <property type="taxonomic scope" value="Eukaryota"/>
</dbReference>
<proteinExistence type="predicted"/>
<evidence type="ECO:0000259" key="1">
    <source>
        <dbReference type="Pfam" id="PF00171"/>
    </source>
</evidence>
<dbReference type="HOGENOM" id="CLU_1322727_0_0_1"/>
<dbReference type="Proteomes" id="UP000026961">
    <property type="component" value="Chromosome 7"/>
</dbReference>
<name>A0A0E0APJ4_9ORYZ</name>
<dbReference type="InterPro" id="IPR015590">
    <property type="entry name" value="Aldehyde_DH_dom"/>
</dbReference>
<dbReference type="STRING" id="40148.A0A0E0APJ4"/>
<dbReference type="Gene3D" id="3.40.605.10">
    <property type="entry name" value="Aldehyde Dehydrogenase, Chain A, domain 1"/>
    <property type="match status" value="1"/>
</dbReference>
<dbReference type="AlphaFoldDB" id="A0A0E0APJ4"/>
<accession>A0A0E0APJ4</accession>
<dbReference type="Gramene" id="OGLUM07G27050.1">
    <property type="protein sequence ID" value="OGLUM07G27050.1"/>
    <property type="gene ID" value="OGLUM07G27050"/>
</dbReference>